<evidence type="ECO:0000313" key="14">
    <source>
        <dbReference type="Proteomes" id="UP001566132"/>
    </source>
</evidence>
<reference evidence="13 14" key="1">
    <citation type="submission" date="2024-05" db="EMBL/GenBank/DDBJ databases">
        <title>Genetic variation in Jamaican populations of the coffee berry borer (Hypothenemus hampei).</title>
        <authorList>
            <person name="Errbii M."/>
            <person name="Myrie A."/>
        </authorList>
    </citation>
    <scope>NUCLEOTIDE SEQUENCE [LARGE SCALE GENOMIC DNA]</scope>
    <source>
        <strain evidence="13">JA-Hopewell-2020-01-JO</strain>
        <tissue evidence="13">Whole body</tissue>
    </source>
</reference>
<evidence type="ECO:0000256" key="11">
    <source>
        <dbReference type="ARBA" id="ARBA00023180"/>
    </source>
</evidence>
<evidence type="ECO:0000256" key="1">
    <source>
        <dbReference type="ARBA" id="ARBA00004651"/>
    </source>
</evidence>
<gene>
    <name evidence="13" type="ORF">ABEB36_013678</name>
</gene>
<dbReference type="GO" id="GO:0005886">
    <property type="term" value="C:plasma membrane"/>
    <property type="evidence" value="ECO:0007669"/>
    <property type="project" value="UniProtKB-SubCell"/>
</dbReference>
<comment type="similarity">
    <text evidence="2">Belongs to the CD36 family.</text>
</comment>
<keyword evidence="3" id="KW-1003">Cell membrane</keyword>
<sequence length="525" mass="59368">MVSGKKILYISCTIAALGVSLKFFLFDEIVNIGLRDQTALRKRNEIRGIYLKIPFPLDFKFYFFNVTNSEEIQKGAKPILKEIGPYCYDEYKEKVDVDENDTEDSLTYTPYDIFKFNENKSGTLRDDDYVTIIHPAIVGMVNSVIRDSPVFLSIISKAIPLLFNNPKTIFLTAKIKDILFNGIELNCSGKDFASSAVCGQLKTQLPGLKSRPDNDKIYLFSLVGSRNASLTGRIKILRGIKKSKDLGRLIEMDGKKKTTLWNSEQCNRFEGTDGWIFPPLLTPEEGLKSYSPDLCRNVKLNYKGDTVYKKVSLRIYETTLGDQTNDPNEKCYCRTPDTCQKKGIVDMSRCMGVPILSSLPHFYETDEVYLKDVDGLHPDKEKHGLKVLFEPKTATPLLAMKRMQFNIQLQPTKKIDIFSDVPVVLFPIFWIEESVDLEGPLLKKIQTITFLLSSAGYSFYAMVILGLAGMGAGAYMHFKNNRKSVKITSLAMVNGTNNNNNNNNNDNDKNGFTNKAMSGCEFDRY</sequence>
<evidence type="ECO:0000256" key="8">
    <source>
        <dbReference type="ARBA" id="ARBA00023136"/>
    </source>
</evidence>
<evidence type="ECO:0000313" key="13">
    <source>
        <dbReference type="EMBL" id="KAL1489743.1"/>
    </source>
</evidence>
<keyword evidence="4" id="KW-0716">Sensory transduction</keyword>
<evidence type="ECO:0000256" key="10">
    <source>
        <dbReference type="ARBA" id="ARBA00023170"/>
    </source>
</evidence>
<keyword evidence="6" id="KW-0552">Olfaction</keyword>
<organism evidence="13 14">
    <name type="scientific">Hypothenemus hampei</name>
    <name type="common">Coffee berry borer</name>
    <dbReference type="NCBI Taxonomy" id="57062"/>
    <lineage>
        <taxon>Eukaryota</taxon>
        <taxon>Metazoa</taxon>
        <taxon>Ecdysozoa</taxon>
        <taxon>Arthropoda</taxon>
        <taxon>Hexapoda</taxon>
        <taxon>Insecta</taxon>
        <taxon>Pterygota</taxon>
        <taxon>Neoptera</taxon>
        <taxon>Endopterygota</taxon>
        <taxon>Coleoptera</taxon>
        <taxon>Polyphaga</taxon>
        <taxon>Cucujiformia</taxon>
        <taxon>Curculionidae</taxon>
        <taxon>Scolytinae</taxon>
        <taxon>Hypothenemus</taxon>
    </lineage>
</organism>
<feature type="transmembrane region" description="Helical" evidence="12">
    <location>
        <begin position="457"/>
        <end position="478"/>
    </location>
</feature>
<dbReference type="EMBL" id="JBDJPC010000011">
    <property type="protein sequence ID" value="KAL1489743.1"/>
    <property type="molecule type" value="Genomic_DNA"/>
</dbReference>
<evidence type="ECO:0000256" key="6">
    <source>
        <dbReference type="ARBA" id="ARBA00022725"/>
    </source>
</evidence>
<evidence type="ECO:0000256" key="2">
    <source>
        <dbReference type="ARBA" id="ARBA00010532"/>
    </source>
</evidence>
<protein>
    <recommendedName>
        <fullName evidence="15">Sensory neuron membrane protein 1</fullName>
    </recommendedName>
</protein>
<dbReference type="Proteomes" id="UP001566132">
    <property type="component" value="Unassembled WGS sequence"/>
</dbReference>
<keyword evidence="9" id="KW-1015">Disulfide bond</keyword>
<evidence type="ECO:0008006" key="15">
    <source>
        <dbReference type="Google" id="ProtNLM"/>
    </source>
</evidence>
<dbReference type="PANTHER" id="PTHR11923">
    <property type="entry name" value="SCAVENGER RECEPTOR CLASS B TYPE-1 SR-B1"/>
    <property type="match status" value="1"/>
</dbReference>
<keyword evidence="10" id="KW-0675">Receptor</keyword>
<dbReference type="PRINTS" id="PR01609">
    <property type="entry name" value="CD36FAMILY"/>
</dbReference>
<evidence type="ECO:0000256" key="12">
    <source>
        <dbReference type="SAM" id="Phobius"/>
    </source>
</evidence>
<evidence type="ECO:0000256" key="5">
    <source>
        <dbReference type="ARBA" id="ARBA00022692"/>
    </source>
</evidence>
<dbReference type="AlphaFoldDB" id="A0ABD1E4Y2"/>
<keyword evidence="11" id="KW-0325">Glycoprotein</keyword>
<keyword evidence="7 12" id="KW-1133">Transmembrane helix</keyword>
<keyword evidence="8 12" id="KW-0472">Membrane</keyword>
<accession>A0ABD1E4Y2</accession>
<dbReference type="GO" id="GO:0007608">
    <property type="term" value="P:sensory perception of smell"/>
    <property type="evidence" value="ECO:0007669"/>
    <property type="project" value="UniProtKB-KW"/>
</dbReference>
<evidence type="ECO:0000256" key="3">
    <source>
        <dbReference type="ARBA" id="ARBA00022475"/>
    </source>
</evidence>
<comment type="caution">
    <text evidence="13">The sequence shown here is derived from an EMBL/GenBank/DDBJ whole genome shotgun (WGS) entry which is preliminary data.</text>
</comment>
<dbReference type="InterPro" id="IPR002159">
    <property type="entry name" value="CD36_fam"/>
</dbReference>
<keyword evidence="5 12" id="KW-0812">Transmembrane</keyword>
<dbReference type="PANTHER" id="PTHR11923:SF69">
    <property type="entry name" value="SENSORY NEURON MEMBRANE PROTEIN 1"/>
    <property type="match status" value="1"/>
</dbReference>
<evidence type="ECO:0000256" key="4">
    <source>
        <dbReference type="ARBA" id="ARBA00022606"/>
    </source>
</evidence>
<keyword evidence="14" id="KW-1185">Reference proteome</keyword>
<feature type="transmembrane region" description="Helical" evidence="12">
    <location>
        <begin position="7"/>
        <end position="26"/>
    </location>
</feature>
<proteinExistence type="inferred from homology"/>
<evidence type="ECO:0000256" key="7">
    <source>
        <dbReference type="ARBA" id="ARBA00022989"/>
    </source>
</evidence>
<dbReference type="Pfam" id="PF01130">
    <property type="entry name" value="CD36"/>
    <property type="match status" value="1"/>
</dbReference>
<name>A0ABD1E4Y2_HYPHA</name>
<comment type="subcellular location">
    <subcellularLocation>
        <location evidence="1">Cell membrane</location>
        <topology evidence="1">Multi-pass membrane protein</topology>
    </subcellularLocation>
</comment>
<evidence type="ECO:0000256" key="9">
    <source>
        <dbReference type="ARBA" id="ARBA00023157"/>
    </source>
</evidence>